<feature type="domain" description="Glycosyltransferase 2-like" evidence="1">
    <location>
        <begin position="8"/>
        <end position="147"/>
    </location>
</feature>
<dbReference type="eggNOG" id="COG1216">
    <property type="taxonomic scope" value="Bacteria"/>
</dbReference>
<dbReference type="HOGENOM" id="CLU_025996_0_7_3"/>
<dbReference type="InterPro" id="IPR001173">
    <property type="entry name" value="Glyco_trans_2-like"/>
</dbReference>
<protein>
    <submittedName>
        <fullName evidence="2">Glycosyl transferase family 2</fullName>
    </submittedName>
</protein>
<sequence length="231" mass="26003">MTPSPMVSVILPVKNRETLVRHALDSVFAQTYRPLDVIVVDGGSTDGTAAAAQSYEGVRVLQEESAGLPHAFNTGIRAVRADLIAFIASDDRWLPEKIAVQVAHLQQHPSTDIMITRFKYIHDSLDTLPPGTRRERLEEEPIGRILETLMVRRRVFDQIGMFDPRFALSSDTEWFTRAKHAGITLNVLDQVLLHKYVHAGNLSNNAIAIQRELLLIMRESVARQRRKSCTL</sequence>
<dbReference type="Gene3D" id="3.90.550.10">
    <property type="entry name" value="Spore Coat Polysaccharide Biosynthesis Protein SpsA, Chain A"/>
    <property type="match status" value="1"/>
</dbReference>
<dbReference type="AlphaFoldDB" id="B8HY40"/>
<dbReference type="STRING" id="395961.Cyan7425_2486"/>
<dbReference type="InterPro" id="IPR050834">
    <property type="entry name" value="Glycosyltransf_2"/>
</dbReference>
<organism evidence="2">
    <name type="scientific">Cyanothece sp. (strain PCC 7425 / ATCC 29141)</name>
    <dbReference type="NCBI Taxonomy" id="395961"/>
    <lineage>
        <taxon>Bacteria</taxon>
        <taxon>Bacillati</taxon>
        <taxon>Cyanobacteriota</taxon>
        <taxon>Cyanophyceae</taxon>
        <taxon>Gomontiellales</taxon>
        <taxon>Cyanothecaceae</taxon>
        <taxon>Cyanothece</taxon>
    </lineage>
</organism>
<dbReference type="SUPFAM" id="SSF53448">
    <property type="entry name" value="Nucleotide-diphospho-sugar transferases"/>
    <property type="match status" value="1"/>
</dbReference>
<evidence type="ECO:0000313" key="2">
    <source>
        <dbReference type="EMBL" id="ACL44843.1"/>
    </source>
</evidence>
<dbReference type="OrthoDB" id="440227at2"/>
<keyword evidence="2" id="KW-0808">Transferase</keyword>
<dbReference type="PANTHER" id="PTHR43685">
    <property type="entry name" value="GLYCOSYLTRANSFERASE"/>
    <property type="match status" value="1"/>
</dbReference>
<evidence type="ECO:0000259" key="1">
    <source>
        <dbReference type="Pfam" id="PF00535"/>
    </source>
</evidence>
<dbReference type="PANTHER" id="PTHR43685:SF11">
    <property type="entry name" value="GLYCOSYLTRANSFERASE TAGX-RELATED"/>
    <property type="match status" value="1"/>
</dbReference>
<dbReference type="GO" id="GO:0016740">
    <property type="term" value="F:transferase activity"/>
    <property type="evidence" value="ECO:0007669"/>
    <property type="project" value="UniProtKB-KW"/>
</dbReference>
<dbReference type="EMBL" id="CP001344">
    <property type="protein sequence ID" value="ACL44843.1"/>
    <property type="molecule type" value="Genomic_DNA"/>
</dbReference>
<reference evidence="2" key="1">
    <citation type="submission" date="2009-01" db="EMBL/GenBank/DDBJ databases">
        <title>Complete sequence of chromosome Cyanothece sp. PCC 7425.</title>
        <authorList>
            <consortium name="US DOE Joint Genome Institute"/>
            <person name="Lucas S."/>
            <person name="Copeland A."/>
            <person name="Lapidus A."/>
            <person name="Glavina del Rio T."/>
            <person name="Dalin E."/>
            <person name="Tice H."/>
            <person name="Bruce D."/>
            <person name="Goodwin L."/>
            <person name="Pitluck S."/>
            <person name="Sims D."/>
            <person name="Meineke L."/>
            <person name="Brettin T."/>
            <person name="Detter J.C."/>
            <person name="Han C."/>
            <person name="Larimer F."/>
            <person name="Land M."/>
            <person name="Hauser L."/>
            <person name="Kyrpides N."/>
            <person name="Ovchinnikova G."/>
            <person name="Liberton M."/>
            <person name="Stoeckel J."/>
            <person name="Banerjee A."/>
            <person name="Singh A."/>
            <person name="Page L."/>
            <person name="Sato H."/>
            <person name="Zhao L."/>
            <person name="Sherman L."/>
            <person name="Pakrasi H."/>
            <person name="Richardson P."/>
        </authorList>
    </citation>
    <scope>NUCLEOTIDE SEQUENCE</scope>
    <source>
        <strain evidence="2">PCC 7425</strain>
    </source>
</reference>
<dbReference type="CAZy" id="GT2">
    <property type="family name" value="Glycosyltransferase Family 2"/>
</dbReference>
<dbReference type="KEGG" id="cyn:Cyan7425_2486"/>
<accession>B8HY40</accession>
<proteinExistence type="predicted"/>
<gene>
    <name evidence="2" type="ordered locus">Cyan7425_2486</name>
</gene>
<name>B8HY40_CYAP4</name>
<dbReference type="Pfam" id="PF00535">
    <property type="entry name" value="Glycos_transf_2"/>
    <property type="match status" value="1"/>
</dbReference>
<dbReference type="InterPro" id="IPR029044">
    <property type="entry name" value="Nucleotide-diphossugar_trans"/>
</dbReference>